<feature type="transmembrane region" description="Helical" evidence="7">
    <location>
        <begin position="332"/>
        <end position="356"/>
    </location>
</feature>
<keyword evidence="5 7" id="KW-1133">Transmembrane helix</keyword>
<organism evidence="9 10">
    <name type="scientific">Blastococcus xanthinilyticus</name>
    <dbReference type="NCBI Taxonomy" id="1564164"/>
    <lineage>
        <taxon>Bacteria</taxon>
        <taxon>Bacillati</taxon>
        <taxon>Actinomycetota</taxon>
        <taxon>Actinomycetes</taxon>
        <taxon>Geodermatophilales</taxon>
        <taxon>Geodermatophilaceae</taxon>
        <taxon>Blastococcus</taxon>
    </lineage>
</organism>
<keyword evidence="10" id="KW-1185">Reference proteome</keyword>
<comment type="similarity">
    <text evidence="2">Belongs to the bacterial sugar transferase family.</text>
</comment>
<dbReference type="Pfam" id="PF13727">
    <property type="entry name" value="CoA_binding_3"/>
    <property type="match status" value="1"/>
</dbReference>
<feature type="transmembrane region" description="Helical" evidence="7">
    <location>
        <begin position="134"/>
        <end position="152"/>
    </location>
</feature>
<evidence type="ECO:0000256" key="1">
    <source>
        <dbReference type="ARBA" id="ARBA00004141"/>
    </source>
</evidence>
<dbReference type="Pfam" id="PF02397">
    <property type="entry name" value="Bac_transf"/>
    <property type="match status" value="1"/>
</dbReference>
<accession>A0A5S5CWH1</accession>
<evidence type="ECO:0000256" key="6">
    <source>
        <dbReference type="ARBA" id="ARBA00023136"/>
    </source>
</evidence>
<evidence type="ECO:0000256" key="7">
    <source>
        <dbReference type="SAM" id="Phobius"/>
    </source>
</evidence>
<feature type="transmembrane region" description="Helical" evidence="7">
    <location>
        <begin position="158"/>
        <end position="178"/>
    </location>
</feature>
<sequence length="523" mass="57725">MGGVLRGSFQTTRRTQEFGITLQIAPGDTTRHAPPTGRGRPRFSRVRRLRGEGTEARRAWRSAYVRSIVLGDAVCAALAAVIGYFVRFGTDVDGQQYSLTAAVLMPVLWLAAMHIGRTYEERYLWVGADEFRRVLDAAALLLAAVAVVAWGLDLAVARGFVVVALPVATVLTLLLRYVRRQRLHRARIGGAFQQTTVIVGHRGAVASLHAQLDRAAYHGYRVIGCCLPDGRLADGPTDFDGLPVLGGLTEVLDVVRRYEVDTVAVMPCPELDGPELRRLGWALEQTEAELLLAPAVTEVVGPRVAIRPVCGLPLLHVERPELRGVRRLGKSAVDAGLAVGALLVTLPLFLGIALAVKTTSRGPVFFKQTRVGRDGQTFSMLKFRSMVTGADRMVEVLENDNDGNGVLYKRKADPRVTRIGRVLRRYSLDELPQLLNVLRGDMSLVGPRPPLPSETERYGFDMRRRFLVKPGITGLWQISGRSDLSWDDSVRIDVRYVENWSLSFDMMILWKTLGAVIRGRGAY</sequence>
<evidence type="ECO:0000313" key="9">
    <source>
        <dbReference type="EMBL" id="TYP87186.1"/>
    </source>
</evidence>
<comment type="caution">
    <text evidence="9">The sequence shown here is derived from an EMBL/GenBank/DDBJ whole genome shotgun (WGS) entry which is preliminary data.</text>
</comment>
<dbReference type="Gene3D" id="3.40.50.720">
    <property type="entry name" value="NAD(P)-binding Rossmann-like Domain"/>
    <property type="match status" value="1"/>
</dbReference>
<keyword evidence="4 7" id="KW-0812">Transmembrane</keyword>
<evidence type="ECO:0000256" key="4">
    <source>
        <dbReference type="ARBA" id="ARBA00022692"/>
    </source>
</evidence>
<name>A0A5S5CWH1_9ACTN</name>
<dbReference type="GO" id="GO:0016780">
    <property type="term" value="F:phosphotransferase activity, for other substituted phosphate groups"/>
    <property type="evidence" value="ECO:0007669"/>
    <property type="project" value="TreeGrafter"/>
</dbReference>
<proteinExistence type="inferred from homology"/>
<dbReference type="PANTHER" id="PTHR30576">
    <property type="entry name" value="COLANIC BIOSYNTHESIS UDP-GLUCOSE LIPID CARRIER TRANSFERASE"/>
    <property type="match status" value="1"/>
</dbReference>
<evidence type="ECO:0000259" key="8">
    <source>
        <dbReference type="Pfam" id="PF02397"/>
    </source>
</evidence>
<dbReference type="InterPro" id="IPR003362">
    <property type="entry name" value="Bact_transf"/>
</dbReference>
<evidence type="ECO:0000256" key="5">
    <source>
        <dbReference type="ARBA" id="ARBA00022989"/>
    </source>
</evidence>
<dbReference type="Proteomes" id="UP000322499">
    <property type="component" value="Unassembled WGS sequence"/>
</dbReference>
<feature type="transmembrane region" description="Helical" evidence="7">
    <location>
        <begin position="97"/>
        <end position="113"/>
    </location>
</feature>
<gene>
    <name evidence="9" type="ORF">BD833_107126</name>
</gene>
<comment type="subcellular location">
    <subcellularLocation>
        <location evidence="1">Membrane</location>
        <topology evidence="1">Multi-pass membrane protein</topology>
    </subcellularLocation>
</comment>
<dbReference type="GO" id="GO:0016020">
    <property type="term" value="C:membrane"/>
    <property type="evidence" value="ECO:0007669"/>
    <property type="project" value="UniProtKB-SubCell"/>
</dbReference>
<keyword evidence="3 9" id="KW-0808">Transferase</keyword>
<evidence type="ECO:0000313" key="10">
    <source>
        <dbReference type="Proteomes" id="UP000322499"/>
    </source>
</evidence>
<dbReference type="NCBIfam" id="TIGR03025">
    <property type="entry name" value="EPS_sugtrans"/>
    <property type="match status" value="1"/>
</dbReference>
<evidence type="ECO:0000256" key="2">
    <source>
        <dbReference type="ARBA" id="ARBA00006464"/>
    </source>
</evidence>
<evidence type="ECO:0000256" key="3">
    <source>
        <dbReference type="ARBA" id="ARBA00022679"/>
    </source>
</evidence>
<dbReference type="InterPro" id="IPR017475">
    <property type="entry name" value="EPS_sugar_tfrase"/>
</dbReference>
<feature type="domain" description="Bacterial sugar transferase" evidence="8">
    <location>
        <begin position="330"/>
        <end position="517"/>
    </location>
</feature>
<protein>
    <submittedName>
        <fullName evidence="9">Undecaprenyl-phosphate galactose phosphotransferase WbaP/exopolysaccharide biosynthesis polyprenyl glycosylphosphotransferase</fullName>
    </submittedName>
</protein>
<dbReference type="PANTHER" id="PTHR30576:SF10">
    <property type="entry name" value="SLL5057 PROTEIN"/>
    <property type="match status" value="1"/>
</dbReference>
<reference evidence="9 10" key="1">
    <citation type="submission" date="2019-07" db="EMBL/GenBank/DDBJ databases">
        <title>Genomic Encyclopedia of Archaeal and Bacterial Type Strains, Phase II (KMG-II): from individual species to whole genera.</title>
        <authorList>
            <person name="Goeker M."/>
        </authorList>
    </citation>
    <scope>NUCLEOTIDE SEQUENCE [LARGE SCALE GENOMIC DNA]</scope>
    <source>
        <strain evidence="9 10">DSM 46842</strain>
    </source>
</reference>
<dbReference type="AlphaFoldDB" id="A0A5S5CWH1"/>
<feature type="transmembrane region" description="Helical" evidence="7">
    <location>
        <begin position="63"/>
        <end position="85"/>
    </location>
</feature>
<dbReference type="EMBL" id="VNHW01000007">
    <property type="protein sequence ID" value="TYP87186.1"/>
    <property type="molecule type" value="Genomic_DNA"/>
</dbReference>
<keyword evidence="6 7" id="KW-0472">Membrane</keyword>